<dbReference type="PROSITE" id="PS50828">
    <property type="entry name" value="SMR"/>
    <property type="match status" value="1"/>
</dbReference>
<dbReference type="InterPro" id="IPR053020">
    <property type="entry name" value="Smr_domain_protein"/>
</dbReference>
<dbReference type="AlphaFoldDB" id="A0A6A4IL63"/>
<evidence type="ECO:0000256" key="2">
    <source>
        <dbReference type="SAM" id="SignalP"/>
    </source>
</evidence>
<feature type="domain" description="Smr" evidence="3">
    <location>
        <begin position="434"/>
        <end position="499"/>
    </location>
</feature>
<keyword evidence="5" id="KW-1185">Reference proteome</keyword>
<protein>
    <recommendedName>
        <fullName evidence="3">Smr domain-containing protein</fullName>
    </recommendedName>
</protein>
<feature type="region of interest" description="Disordered" evidence="1">
    <location>
        <begin position="159"/>
        <end position="202"/>
    </location>
</feature>
<name>A0A6A4IL63_9AGAR</name>
<dbReference type="Proteomes" id="UP000799118">
    <property type="component" value="Unassembled WGS sequence"/>
</dbReference>
<dbReference type="Gene3D" id="3.30.1370.110">
    <property type="match status" value="1"/>
</dbReference>
<dbReference type="PANTHER" id="PTHR47417">
    <property type="entry name" value="SMR DOMAIN-CONTAINING PROTEIN YPL199C"/>
    <property type="match status" value="1"/>
</dbReference>
<dbReference type="InterPro" id="IPR036063">
    <property type="entry name" value="Smr_dom_sf"/>
</dbReference>
<organism evidence="4 5">
    <name type="scientific">Gymnopus androsaceus JB14</name>
    <dbReference type="NCBI Taxonomy" id="1447944"/>
    <lineage>
        <taxon>Eukaryota</taxon>
        <taxon>Fungi</taxon>
        <taxon>Dikarya</taxon>
        <taxon>Basidiomycota</taxon>
        <taxon>Agaricomycotina</taxon>
        <taxon>Agaricomycetes</taxon>
        <taxon>Agaricomycetidae</taxon>
        <taxon>Agaricales</taxon>
        <taxon>Marasmiineae</taxon>
        <taxon>Omphalotaceae</taxon>
        <taxon>Gymnopus</taxon>
    </lineage>
</organism>
<dbReference type="SMART" id="SM00463">
    <property type="entry name" value="SMR"/>
    <property type="match status" value="1"/>
</dbReference>
<dbReference type="OrthoDB" id="3231855at2759"/>
<reference evidence="4" key="1">
    <citation type="journal article" date="2019" name="Environ. Microbiol.">
        <title>Fungal ecological strategies reflected in gene transcription - a case study of two litter decomposers.</title>
        <authorList>
            <person name="Barbi F."/>
            <person name="Kohler A."/>
            <person name="Barry K."/>
            <person name="Baskaran P."/>
            <person name="Daum C."/>
            <person name="Fauchery L."/>
            <person name="Ihrmark K."/>
            <person name="Kuo A."/>
            <person name="LaButti K."/>
            <person name="Lipzen A."/>
            <person name="Morin E."/>
            <person name="Grigoriev I.V."/>
            <person name="Henrissat B."/>
            <person name="Lindahl B."/>
            <person name="Martin F."/>
        </authorList>
    </citation>
    <scope>NUCLEOTIDE SEQUENCE</scope>
    <source>
        <strain evidence="4">JB14</strain>
    </source>
</reference>
<evidence type="ECO:0000313" key="5">
    <source>
        <dbReference type="Proteomes" id="UP000799118"/>
    </source>
</evidence>
<dbReference type="PANTHER" id="PTHR47417:SF1">
    <property type="entry name" value="SMR DOMAIN-CONTAINING PROTEIN YPL199C"/>
    <property type="match status" value="1"/>
</dbReference>
<sequence length="513" mass="56513">MVQIFLTMIFGVVLRFVLAPTQTQGRLYPAILGFWEGACLRYLTNQLPSSNVDPFLSYAVRLCIDFFITDSFAQVLTIVLWTFLGALALEGVESGNSETANRPVAMQDGAGTSFTKIRTVSVSPFFSPSTSPSAEISSSPVFSPIGALANTTEDVYLAPSSPLPATTTDIPTPPVLPALPSEPSEARSPETYRSYTLPPPPPALVGEPSTLNEREVHIPLIFPNVPNIPILVIEREEPFQDELQTPLREADAPLADDDYDDELQTPLALPITNVGFDDLNESRDLVLGPSMLLGSDDPPLPMRMLSPAPVPVPLPVAAPLQSSLLETPLSTLHALSEASSSSVSPPESVLSATSPTHMYARADELRKQAWKEDRAKTQLELDLAKARTQGRTKDVFILLGEIKAAQTRIDRLHMRAKRRYFRARNKSDSNTLQIDVHGLLVGEAVEETEEAFREVLRRGHRFLRVIVGRGNHSRDRMPKLKPAILQNMQQLSSILTFFYRELWLGLERTGGTN</sequence>
<dbReference type="EMBL" id="ML769383">
    <property type="protein sequence ID" value="KAE9411179.1"/>
    <property type="molecule type" value="Genomic_DNA"/>
</dbReference>
<evidence type="ECO:0000259" key="3">
    <source>
        <dbReference type="PROSITE" id="PS50828"/>
    </source>
</evidence>
<evidence type="ECO:0000313" key="4">
    <source>
        <dbReference type="EMBL" id="KAE9411179.1"/>
    </source>
</evidence>
<dbReference type="InterPro" id="IPR002625">
    <property type="entry name" value="Smr_dom"/>
</dbReference>
<feature type="signal peptide" evidence="2">
    <location>
        <begin position="1"/>
        <end position="19"/>
    </location>
</feature>
<feature type="chain" id="PRO_5025437446" description="Smr domain-containing protein" evidence="2">
    <location>
        <begin position="20"/>
        <end position="513"/>
    </location>
</feature>
<dbReference type="Pfam" id="PF01713">
    <property type="entry name" value="Smr"/>
    <property type="match status" value="1"/>
</dbReference>
<dbReference type="SUPFAM" id="SSF160443">
    <property type="entry name" value="SMR domain-like"/>
    <property type="match status" value="1"/>
</dbReference>
<gene>
    <name evidence="4" type="ORF">BT96DRAFT_845755</name>
</gene>
<keyword evidence="2" id="KW-0732">Signal</keyword>
<evidence type="ECO:0000256" key="1">
    <source>
        <dbReference type="SAM" id="MobiDB-lite"/>
    </source>
</evidence>
<proteinExistence type="predicted"/>
<accession>A0A6A4IL63</accession>